<dbReference type="EMBL" id="QICQ01000049">
    <property type="protein sequence ID" value="PXV73828.1"/>
    <property type="molecule type" value="Genomic_DNA"/>
</dbReference>
<name>A0ABX5M4B1_9PROT</name>
<accession>A0ABX5M4B1</accession>
<protein>
    <submittedName>
        <fullName evidence="1">Uncharacterized protein</fullName>
    </submittedName>
</protein>
<evidence type="ECO:0000313" key="1">
    <source>
        <dbReference type="EMBL" id="PXV73828.1"/>
    </source>
</evidence>
<evidence type="ECO:0000313" key="2">
    <source>
        <dbReference type="Proteomes" id="UP000247780"/>
    </source>
</evidence>
<gene>
    <name evidence="1" type="ORF">C8R14_1493</name>
</gene>
<reference evidence="1 2" key="1">
    <citation type="submission" date="2018-04" db="EMBL/GenBank/DDBJ databases">
        <title>Active sludge and wastewater microbial communities from Klosterneuburg, Austria.</title>
        <authorList>
            <person name="Wagner M."/>
        </authorList>
    </citation>
    <scope>NUCLEOTIDE SEQUENCE [LARGE SCALE GENOMIC DNA]</scope>
    <source>
        <strain evidence="1 2">Nm 57</strain>
    </source>
</reference>
<organism evidence="1 2">
    <name type="scientific">Nitrosomonas eutropha</name>
    <dbReference type="NCBI Taxonomy" id="916"/>
    <lineage>
        <taxon>Bacteria</taxon>
        <taxon>Pseudomonadati</taxon>
        <taxon>Pseudomonadota</taxon>
        <taxon>Betaproteobacteria</taxon>
        <taxon>Nitrosomonadales</taxon>
        <taxon>Nitrosomonadaceae</taxon>
        <taxon>Nitrosomonas</taxon>
    </lineage>
</organism>
<dbReference type="Proteomes" id="UP000247780">
    <property type="component" value="Unassembled WGS sequence"/>
</dbReference>
<proteinExistence type="predicted"/>
<sequence length="46" mass="5065">MEAPVETVNKCTEITGSIFGEIECMISATQAGFEVAQNRIDPAEFW</sequence>
<comment type="caution">
    <text evidence="1">The sequence shown here is derived from an EMBL/GenBank/DDBJ whole genome shotgun (WGS) entry which is preliminary data.</text>
</comment>
<keyword evidence="2" id="KW-1185">Reference proteome</keyword>